<evidence type="ECO:0000313" key="1">
    <source>
        <dbReference type="EMBL" id="ROI10059.1"/>
    </source>
</evidence>
<evidence type="ECO:0000313" key="2">
    <source>
        <dbReference type="Proteomes" id="UP000270224"/>
    </source>
</evidence>
<reference evidence="2" key="1">
    <citation type="submission" date="2018-11" db="EMBL/GenBank/DDBJ databases">
        <title>Proposal to divide the Flavobacteriaceae and reorganize its genera based on Amino Acid Identity values calculated from whole genome sequences.</title>
        <authorList>
            <person name="Nicholson A.C."/>
            <person name="Gulvik C.A."/>
            <person name="Whitney A.M."/>
            <person name="Humrighouse B.W."/>
            <person name="Bell M."/>
            <person name="Holmes B."/>
            <person name="Steigerwalt A."/>
            <person name="Villarma A."/>
            <person name="Sheth M."/>
            <person name="Batra D."/>
            <person name="Pryor J."/>
            <person name="Bernardet J.-F."/>
            <person name="Hugo C."/>
            <person name="Kampfer P."/>
            <person name="Newman J."/>
            <person name="Mcquiston J.R."/>
        </authorList>
    </citation>
    <scope>NUCLEOTIDE SEQUENCE [LARGE SCALE GENOMIC DNA]</scope>
    <source>
        <strain evidence="2">H3056</strain>
    </source>
</reference>
<sequence length="100" mass="10776">MIYSAVNAFEFEIGGQANMASFFDIGFKNSFDMDFGERSTVADFELSKNSGSRELNFSAGSYLKSKKQSFNIGGSLGFGANYSYTDEGASTISIGYSSFG</sequence>
<dbReference type="EMBL" id="RJUG01000002">
    <property type="protein sequence ID" value="ROI10059.1"/>
    <property type="molecule type" value="Genomic_DNA"/>
</dbReference>
<gene>
    <name evidence="1" type="ORF">EGI11_04735</name>
</gene>
<name>A0A3N0X172_9FLAO</name>
<protein>
    <submittedName>
        <fullName evidence="1">Uncharacterized protein</fullName>
    </submittedName>
</protein>
<reference evidence="2" key="2">
    <citation type="submission" date="2018-11" db="EMBL/GenBank/DDBJ databases">
        <title>Proposal to divide the Flavobacteriaceae and reorganize its genera based on Amino Acid Identity values calculated from whole genome sequences.</title>
        <authorList>
            <person name="Nicholson A.C."/>
            <person name="Gulvik C.A."/>
            <person name="Whitney A.M."/>
            <person name="Humrighouse B.W."/>
            <person name="Bell M."/>
            <person name="Holmens B."/>
            <person name="Steigerwalt A."/>
            <person name="Villarma A."/>
            <person name="Sheth M."/>
            <person name="Batra D."/>
            <person name="Pryor J."/>
            <person name="Bernardet J.-F."/>
            <person name="Hugo C."/>
            <person name="Kampfer P."/>
            <person name="Newman J."/>
            <person name="Mcquiston J.R."/>
        </authorList>
    </citation>
    <scope>NUCLEOTIDE SEQUENCE [LARGE SCALE GENOMIC DNA]</scope>
    <source>
        <strain evidence="2">H3056</strain>
    </source>
</reference>
<dbReference type="Proteomes" id="UP000270224">
    <property type="component" value="Unassembled WGS sequence"/>
</dbReference>
<comment type="caution">
    <text evidence="1">The sequence shown here is derived from an EMBL/GenBank/DDBJ whole genome shotgun (WGS) entry which is preliminary data.</text>
</comment>
<dbReference type="AlphaFoldDB" id="A0A3N0X172"/>
<proteinExistence type="predicted"/>
<accession>A0A3N0X172</accession>
<organism evidence="1 2">
    <name type="scientific">Kaistella daneshvariae</name>
    <dbReference type="NCBI Taxonomy" id="2487074"/>
    <lineage>
        <taxon>Bacteria</taxon>
        <taxon>Pseudomonadati</taxon>
        <taxon>Bacteroidota</taxon>
        <taxon>Flavobacteriia</taxon>
        <taxon>Flavobacteriales</taxon>
        <taxon>Weeksellaceae</taxon>
        <taxon>Chryseobacterium group</taxon>
        <taxon>Kaistella</taxon>
    </lineage>
</organism>